<accession>A0A2H0K633</accession>
<keyword evidence="7 8" id="KW-0472">Membrane</keyword>
<proteinExistence type="inferred from homology"/>
<evidence type="ECO:0000256" key="7">
    <source>
        <dbReference type="ARBA" id="ARBA00023136"/>
    </source>
</evidence>
<keyword evidence="3" id="KW-1003">Cell membrane</keyword>
<evidence type="ECO:0000256" key="3">
    <source>
        <dbReference type="ARBA" id="ARBA00022475"/>
    </source>
</evidence>
<dbReference type="AlphaFoldDB" id="A0A2H0K633"/>
<evidence type="ECO:0000256" key="8">
    <source>
        <dbReference type="SAM" id="Phobius"/>
    </source>
</evidence>
<dbReference type="FunFam" id="1.20.81.30:FF:000001">
    <property type="entry name" value="Type II secretion system protein F"/>
    <property type="match status" value="1"/>
</dbReference>
<evidence type="ECO:0000259" key="9">
    <source>
        <dbReference type="Pfam" id="PF00482"/>
    </source>
</evidence>
<evidence type="ECO:0000313" key="10">
    <source>
        <dbReference type="EMBL" id="PIQ66712.1"/>
    </source>
</evidence>
<dbReference type="Proteomes" id="UP000229834">
    <property type="component" value="Unassembled WGS sequence"/>
</dbReference>
<keyword evidence="6 8" id="KW-1133">Transmembrane helix</keyword>
<dbReference type="Pfam" id="PF00482">
    <property type="entry name" value="T2SSF"/>
    <property type="match status" value="2"/>
</dbReference>
<dbReference type="PRINTS" id="PR00812">
    <property type="entry name" value="BCTERIALGSPF"/>
</dbReference>
<feature type="transmembrane region" description="Helical" evidence="8">
    <location>
        <begin position="378"/>
        <end position="402"/>
    </location>
</feature>
<dbReference type="InterPro" id="IPR003004">
    <property type="entry name" value="GspF/PilC"/>
</dbReference>
<gene>
    <name evidence="10" type="ORF">COV95_02625</name>
</gene>
<feature type="domain" description="Type II secretion system protein GspF" evidence="9">
    <location>
        <begin position="275"/>
        <end position="397"/>
    </location>
</feature>
<dbReference type="PANTHER" id="PTHR30012">
    <property type="entry name" value="GENERAL SECRETION PATHWAY PROTEIN"/>
    <property type="match status" value="1"/>
</dbReference>
<keyword evidence="5 8" id="KW-0812">Transmembrane</keyword>
<reference evidence="10 11" key="1">
    <citation type="submission" date="2017-09" db="EMBL/GenBank/DDBJ databases">
        <title>Depth-based differentiation of microbial function through sediment-hosted aquifers and enrichment of novel symbionts in the deep terrestrial subsurface.</title>
        <authorList>
            <person name="Probst A.J."/>
            <person name="Ladd B."/>
            <person name="Jarett J.K."/>
            <person name="Geller-Mcgrath D.E."/>
            <person name="Sieber C.M."/>
            <person name="Emerson J.B."/>
            <person name="Anantharaman K."/>
            <person name="Thomas B.C."/>
            <person name="Malmstrom R."/>
            <person name="Stieglmeier M."/>
            <person name="Klingl A."/>
            <person name="Woyke T."/>
            <person name="Ryan C.M."/>
            <person name="Banfield J.F."/>
        </authorList>
    </citation>
    <scope>NUCLEOTIDE SEQUENCE [LARGE SCALE GENOMIC DNA]</scope>
    <source>
        <strain evidence="10">CG11_big_fil_rev_8_21_14_0_20_40_24</strain>
    </source>
</reference>
<dbReference type="GO" id="GO:0005886">
    <property type="term" value="C:plasma membrane"/>
    <property type="evidence" value="ECO:0007669"/>
    <property type="project" value="UniProtKB-SubCell"/>
</dbReference>
<dbReference type="InterPro" id="IPR042094">
    <property type="entry name" value="T2SS_GspF_sf"/>
</dbReference>
<dbReference type="InterPro" id="IPR018076">
    <property type="entry name" value="T2SS_GspF_dom"/>
</dbReference>
<dbReference type="PANTHER" id="PTHR30012:SF0">
    <property type="entry name" value="TYPE II SECRETION SYSTEM PROTEIN F-RELATED"/>
    <property type="match status" value="1"/>
</dbReference>
<evidence type="ECO:0000256" key="2">
    <source>
        <dbReference type="ARBA" id="ARBA00005745"/>
    </source>
</evidence>
<comment type="caution">
    <text evidence="10">The sequence shown here is derived from an EMBL/GenBank/DDBJ whole genome shotgun (WGS) entry which is preliminary data.</text>
</comment>
<evidence type="ECO:0000256" key="5">
    <source>
        <dbReference type="ARBA" id="ARBA00022692"/>
    </source>
</evidence>
<organism evidence="10 11">
    <name type="scientific">Candidatus Zambryskibacteria bacterium CG11_big_fil_rev_8_21_14_0_20_40_24</name>
    <dbReference type="NCBI Taxonomy" id="1975116"/>
    <lineage>
        <taxon>Bacteria</taxon>
        <taxon>Candidatus Zambryskiibacteriota</taxon>
    </lineage>
</organism>
<name>A0A2H0K633_9BACT</name>
<keyword evidence="4" id="KW-0997">Cell inner membrane</keyword>
<evidence type="ECO:0000256" key="1">
    <source>
        <dbReference type="ARBA" id="ARBA00004429"/>
    </source>
</evidence>
<sequence>MPIFNYKAIAGDGRPIEGQIDAPDRFAVYRKIKSDGQTAIFVKEETAGGARILKKVESFFGKVKTQEKITFARNLSSMIGAGLSVTRAISVMEKQTRNKKLKQTLADLLDNVSKGKTLGDSMKEKPDIFSPLFVSMVRAGEESGNLAGSLKIVALQMDKSYAIVKKVRGAMIYPTIIISLMFVIGILMMVYMVPTLTSTFEGLGVELPLSTRVIIWTSQFLVAHFALVIFGFIFLIALFILFVRNKKGKRILNNIVLRLPVIGGMVKEVNSARTARTLSSLLSSGVDIIVALGVTKDVLQNTYYKDVLGEAQIGVEKGDTLSSIFVQHEKLFPIFVGEMMSVGEETGKMSEMLINVATFYEDSVDQKTKDMSTIIEPVLMIIIGIGVGIFAISMLLPTYSLVDSI</sequence>
<feature type="transmembrane region" description="Helical" evidence="8">
    <location>
        <begin position="170"/>
        <end position="193"/>
    </location>
</feature>
<dbReference type="EMBL" id="PCVC01000074">
    <property type="protein sequence ID" value="PIQ66712.1"/>
    <property type="molecule type" value="Genomic_DNA"/>
</dbReference>
<feature type="domain" description="Type II secretion system protein GspF" evidence="9">
    <location>
        <begin position="71"/>
        <end position="194"/>
    </location>
</feature>
<evidence type="ECO:0000256" key="4">
    <source>
        <dbReference type="ARBA" id="ARBA00022519"/>
    </source>
</evidence>
<protein>
    <recommendedName>
        <fullName evidence="9">Type II secretion system protein GspF domain-containing protein</fullName>
    </recommendedName>
</protein>
<evidence type="ECO:0000256" key="6">
    <source>
        <dbReference type="ARBA" id="ARBA00022989"/>
    </source>
</evidence>
<evidence type="ECO:0000313" key="11">
    <source>
        <dbReference type="Proteomes" id="UP000229834"/>
    </source>
</evidence>
<dbReference type="Gene3D" id="1.20.81.30">
    <property type="entry name" value="Type II secretion system (T2SS), domain F"/>
    <property type="match status" value="2"/>
</dbReference>
<comment type="subcellular location">
    <subcellularLocation>
        <location evidence="1">Cell inner membrane</location>
        <topology evidence="1">Multi-pass membrane protein</topology>
    </subcellularLocation>
</comment>
<comment type="similarity">
    <text evidence="2">Belongs to the GSP F family.</text>
</comment>
<feature type="transmembrane region" description="Helical" evidence="8">
    <location>
        <begin position="213"/>
        <end position="243"/>
    </location>
</feature>